<dbReference type="PANTHER" id="PTHR45436:SF1">
    <property type="entry name" value="SENSOR PROTEIN QSEC"/>
    <property type="match status" value="1"/>
</dbReference>
<comment type="subcellular location">
    <subcellularLocation>
        <location evidence="2">Membrane</location>
    </subcellularLocation>
</comment>
<evidence type="ECO:0000256" key="8">
    <source>
        <dbReference type="ARBA" id="ARBA00022989"/>
    </source>
</evidence>
<name>A0A1H8EKR0_9RHOB</name>
<proteinExistence type="predicted"/>
<keyword evidence="7 12" id="KW-0418">Kinase</keyword>
<evidence type="ECO:0000313" key="12">
    <source>
        <dbReference type="EMBL" id="SEN20075.1"/>
    </source>
</evidence>
<evidence type="ECO:0000259" key="11">
    <source>
        <dbReference type="PROSITE" id="PS50109"/>
    </source>
</evidence>
<dbReference type="OrthoDB" id="913606at2"/>
<dbReference type="SMART" id="SM00387">
    <property type="entry name" value="HATPase_c"/>
    <property type="match status" value="1"/>
</dbReference>
<dbReference type="PROSITE" id="PS50109">
    <property type="entry name" value="HIS_KIN"/>
    <property type="match status" value="1"/>
</dbReference>
<dbReference type="CDD" id="cd00082">
    <property type="entry name" value="HisKA"/>
    <property type="match status" value="1"/>
</dbReference>
<dbReference type="InterPro" id="IPR036890">
    <property type="entry name" value="HATPase_C_sf"/>
</dbReference>
<sequence>MRRRLRLISLRSRLFVLIIAPLALVALLASMVLHWMARDMSQDLYDDTLRVVAHAVARESVLSGGNILPEALLHSLVGAIGGPIYYQVVASGGLFVAGYSDPPPPPSDMQPGLGAPIFYDAVYRGERVRVVALLEHIVDPEMDGWTSIHVWQTVTRRQELSMTMLAQSAAVLALLVAAAAALVWHGIDRGLAPLTRLRDAVALRTTNDLHPIRRSVPPEAEPLVRTINTLFLRLSEELERRNAFISNAAHQLRNPVAAIQAQAESALAAGSDLDRDQRLNDLALAARRLSRMSQQLLRLDAATMGPDDGHSAAVDFGQLVGDVARRHVPRALRRGVEVTLDDADEPLPVRANAILLEEAIDNVIDNALRYGCPSGSGLSLRLGRAGDCAVLRVADQGPGIPPDMREKVFERFVRLSSEDDGGSGLGLPIVRAIIHNDGGTVGIEPSASGCVLAITLPLTHMQKT</sequence>
<dbReference type="Proteomes" id="UP000199054">
    <property type="component" value="Unassembled WGS sequence"/>
</dbReference>
<dbReference type="STRING" id="34002.SAMN04489859_1002134"/>
<dbReference type="Gene3D" id="3.30.565.10">
    <property type="entry name" value="Histidine kinase-like ATPase, C-terminal domain"/>
    <property type="match status" value="1"/>
</dbReference>
<dbReference type="InterPro" id="IPR003661">
    <property type="entry name" value="HisK_dim/P_dom"/>
</dbReference>
<reference evidence="12 13" key="1">
    <citation type="submission" date="2016-10" db="EMBL/GenBank/DDBJ databases">
        <authorList>
            <person name="de Groot N.N."/>
        </authorList>
    </citation>
    <scope>NUCLEOTIDE SEQUENCE [LARGE SCALE GENOMIC DNA]</scope>
    <source>
        <strain evidence="12 13">DSM 8512</strain>
    </source>
</reference>
<dbReference type="InterPro" id="IPR003594">
    <property type="entry name" value="HATPase_dom"/>
</dbReference>
<evidence type="ECO:0000256" key="6">
    <source>
        <dbReference type="ARBA" id="ARBA00022692"/>
    </source>
</evidence>
<dbReference type="SUPFAM" id="SSF55874">
    <property type="entry name" value="ATPase domain of HSP90 chaperone/DNA topoisomerase II/histidine kinase"/>
    <property type="match status" value="1"/>
</dbReference>
<dbReference type="PANTHER" id="PTHR45436">
    <property type="entry name" value="SENSOR HISTIDINE KINASE YKOH"/>
    <property type="match status" value="1"/>
</dbReference>
<dbReference type="CDD" id="cd00075">
    <property type="entry name" value="HATPase"/>
    <property type="match status" value="1"/>
</dbReference>
<dbReference type="InterPro" id="IPR036097">
    <property type="entry name" value="HisK_dim/P_sf"/>
</dbReference>
<evidence type="ECO:0000313" key="13">
    <source>
        <dbReference type="Proteomes" id="UP000199054"/>
    </source>
</evidence>
<protein>
    <recommendedName>
        <fullName evidence="3">histidine kinase</fullName>
        <ecNumber evidence="3">2.7.13.3</ecNumber>
    </recommendedName>
</protein>
<accession>A0A1H8EKR0</accession>
<feature type="transmembrane region" description="Helical" evidence="10">
    <location>
        <begin position="12"/>
        <end position="37"/>
    </location>
</feature>
<feature type="transmembrane region" description="Helical" evidence="10">
    <location>
        <begin position="164"/>
        <end position="187"/>
    </location>
</feature>
<dbReference type="InterPro" id="IPR050428">
    <property type="entry name" value="TCS_sensor_his_kinase"/>
</dbReference>
<gene>
    <name evidence="12" type="ORF">SAMN04489859_1002134</name>
</gene>
<evidence type="ECO:0000256" key="3">
    <source>
        <dbReference type="ARBA" id="ARBA00012438"/>
    </source>
</evidence>
<keyword evidence="8 10" id="KW-1133">Transmembrane helix</keyword>
<evidence type="ECO:0000256" key="10">
    <source>
        <dbReference type="SAM" id="Phobius"/>
    </source>
</evidence>
<evidence type="ECO:0000256" key="5">
    <source>
        <dbReference type="ARBA" id="ARBA00022679"/>
    </source>
</evidence>
<dbReference type="EC" id="2.7.13.3" evidence="3"/>
<dbReference type="Pfam" id="PF02518">
    <property type="entry name" value="HATPase_c"/>
    <property type="match status" value="1"/>
</dbReference>
<dbReference type="Gene3D" id="1.10.287.130">
    <property type="match status" value="1"/>
</dbReference>
<keyword evidence="6 10" id="KW-0812">Transmembrane</keyword>
<dbReference type="InterPro" id="IPR005467">
    <property type="entry name" value="His_kinase_dom"/>
</dbReference>
<dbReference type="EMBL" id="FODE01000002">
    <property type="protein sequence ID" value="SEN20075.1"/>
    <property type="molecule type" value="Genomic_DNA"/>
</dbReference>
<evidence type="ECO:0000256" key="4">
    <source>
        <dbReference type="ARBA" id="ARBA00022553"/>
    </source>
</evidence>
<evidence type="ECO:0000256" key="1">
    <source>
        <dbReference type="ARBA" id="ARBA00000085"/>
    </source>
</evidence>
<keyword evidence="13" id="KW-1185">Reference proteome</keyword>
<evidence type="ECO:0000256" key="7">
    <source>
        <dbReference type="ARBA" id="ARBA00022777"/>
    </source>
</evidence>
<dbReference type="Pfam" id="PF08521">
    <property type="entry name" value="2CSK_N"/>
    <property type="match status" value="1"/>
</dbReference>
<dbReference type="RefSeq" id="WP_090610359.1">
    <property type="nucleotide sequence ID" value="NZ_CP067127.1"/>
</dbReference>
<dbReference type="Pfam" id="PF00512">
    <property type="entry name" value="HisKA"/>
    <property type="match status" value="1"/>
</dbReference>
<dbReference type="PRINTS" id="PR00344">
    <property type="entry name" value="BCTRLSENSOR"/>
</dbReference>
<evidence type="ECO:0000256" key="2">
    <source>
        <dbReference type="ARBA" id="ARBA00004370"/>
    </source>
</evidence>
<dbReference type="SUPFAM" id="SSF47384">
    <property type="entry name" value="Homodimeric domain of signal transducing histidine kinase"/>
    <property type="match status" value="1"/>
</dbReference>
<dbReference type="AlphaFoldDB" id="A0A1H8EKR0"/>
<keyword evidence="5" id="KW-0808">Transferase</keyword>
<keyword evidence="4" id="KW-0597">Phosphoprotein</keyword>
<dbReference type="InterPro" id="IPR013727">
    <property type="entry name" value="2CSK_N"/>
</dbReference>
<evidence type="ECO:0000256" key="9">
    <source>
        <dbReference type="ARBA" id="ARBA00023136"/>
    </source>
</evidence>
<organism evidence="12 13">
    <name type="scientific">Paracoccus alcaliphilus</name>
    <dbReference type="NCBI Taxonomy" id="34002"/>
    <lineage>
        <taxon>Bacteria</taxon>
        <taxon>Pseudomonadati</taxon>
        <taxon>Pseudomonadota</taxon>
        <taxon>Alphaproteobacteria</taxon>
        <taxon>Rhodobacterales</taxon>
        <taxon>Paracoccaceae</taxon>
        <taxon>Paracoccus</taxon>
    </lineage>
</organism>
<dbReference type="GO" id="GO:0000155">
    <property type="term" value="F:phosphorelay sensor kinase activity"/>
    <property type="evidence" value="ECO:0007669"/>
    <property type="project" value="InterPro"/>
</dbReference>
<comment type="catalytic activity">
    <reaction evidence="1">
        <text>ATP + protein L-histidine = ADP + protein N-phospho-L-histidine.</text>
        <dbReference type="EC" id="2.7.13.3"/>
    </reaction>
</comment>
<dbReference type="GO" id="GO:0005886">
    <property type="term" value="C:plasma membrane"/>
    <property type="evidence" value="ECO:0007669"/>
    <property type="project" value="TreeGrafter"/>
</dbReference>
<dbReference type="InterPro" id="IPR004358">
    <property type="entry name" value="Sig_transdc_His_kin-like_C"/>
</dbReference>
<keyword evidence="9 10" id="KW-0472">Membrane</keyword>
<dbReference type="SMART" id="SM00388">
    <property type="entry name" value="HisKA"/>
    <property type="match status" value="1"/>
</dbReference>
<feature type="domain" description="Histidine kinase" evidence="11">
    <location>
        <begin position="247"/>
        <end position="460"/>
    </location>
</feature>